<evidence type="ECO:0000313" key="2">
    <source>
        <dbReference type="Proteomes" id="UP001596203"/>
    </source>
</evidence>
<gene>
    <name evidence="1" type="ORF">ACFP2T_19590</name>
</gene>
<comment type="caution">
    <text evidence="1">The sequence shown here is derived from an EMBL/GenBank/DDBJ whole genome shotgun (WGS) entry which is preliminary data.</text>
</comment>
<sequence length="1701" mass="184525">MSSGEASDGRSVATAFITGGGGFNFEDHVGAWLAAGMAAGEMPLGVGVAVPVEVRFQGSASGFFLDDMVVIGDAARRPRWSASVKSFDMLTGARLHTEFVQAAWRDILADRFRPAADRVGLVSGSAAQGTWVELGELIGEAAADQAGIASRIGVPGAFNEAKRSLWESAKCPTELAEQHGVNVDSSPARLLASLLPLRLDFLTPTSQAIADAIRWCRAALVPQQAERVVDLWTALLEVVADLRPKGGAVTWQLLADRLGGQFAFQLRPDVAPDWRLLATHTTNMTARVRDRLGDDVVLVREDVTAVLADAGAVSVLSGPSGCGKTVAAKRWLAATGTHRAVWLSAADLEAGVGARLGLTRSLEEVLTLAPGKVRVVVDGLDRVYTDEPFAATAALARLAAATGGRIRLLITSQQSEFPRVSEHLVQVNGPQAAPLVMGDLSDADISLVLRGHPDLVAVVVAGGLRGVLRRPKVLDLVLRMPGATVAAIRDEPSIAGLWWQRLAGAGPNGATRQTLLRRIAVEQADHLRAHTPLDDLPVDAVGLVDQLRVDGILSEVDGRVSFAHDLFDDWTLLHYLRSRDDVIGVIAERSALPSWHRAIRLHAAGVLREHGVDRWEADRSALDAADQPLVADLYLDAVFYAHDADRLLGELWSRLAADSALLARLLRRFRFSATVPDSGWITVLADTPDVAVYAAAQSRLPVWPLWLPVLRVLAAEHETAVASAAPEVAAIADLWLRRAPDTWPARDQAAVIGLAVGRHIVAHIDGGGFFDDTVEPVLWRCVIAAGAVEPDAVATFLDTLLPPIDSQLDHGGQVRGRQRRGQTRLRAALLDVDTVVPLLPASAQMARDLVLRAAIDSDRHHRHHRLRDGLGIASAPRSFDPIPECGPFRAMLINAEPQGVDVVLALVERATAHWRHTRNAPVSGGQERTQERSAFELLIDGAPVALVGDATVLAWSHGGHQVPDILAAAMMALEAHLYQALDDGRDINTLLVQLTGSRSVATWGLLADIARHTPALLEGPLTPLVTSADLLDDDRMSVQMRSFNVLPLVMDPTRAKRARDWHTMDHRKIPLLDLVRLDAFVTGRLTEQLTTARQHWAATDAHRWRVMLAATDIANYHAVRATDGKPYLVYTPPAALEEEAREMRDHLDRDRAWMTFAHTMRRNITDHVRPSDTELEEQWATVQPQLDALGPDAESPSSISGVEDLRCGYAAWLVLCARDWLRNHPDREMWCRAVLLRPLTSPTATRSHAYPDSPSDDEWDVFCAEALTALWAETPDDVAVRAAVARLLFVRRITVTTVMRLAAAHPRLADDLRRLEHLTLHCARLSMLHYDIDPYFEEADDLDFDTDIDPEEADGFDVDQEDYEPGHGPIDGLPELEAAAEAAFDAFAGGSLPAEVPRLADWIATTVATRFPDAHDDRSRILRTLDLGYLVASRPHFTALAAAADTLTRARAVEFAADLATFLASGLTPTRAANRSFRYPNDDERRALGLLADVTISADAAQARTIWEPILTLGATATSWVDNYLSQVWKTACTKDPWPAAFPALVADMLGFAATASTWQGHSGTGVLALAVAGLGKWGHSPVSEQQTAAIRAAVPAWSTWFCEHMGHDDFAYAAVRFFQEPAAAAFVHDAVGWLADRERSSDRTSGRVDTAVTEFLVTISTRTPNPLRGSGPTPDNGRQILARLHGRGNAVAGQLLNSLT</sequence>
<keyword evidence="2" id="KW-1185">Reference proteome</keyword>
<dbReference type="EMBL" id="JBHSPR010000015">
    <property type="protein sequence ID" value="MFC6018401.1"/>
    <property type="molecule type" value="Genomic_DNA"/>
</dbReference>
<organism evidence="1 2">
    <name type="scientific">Plantactinospora solaniradicis</name>
    <dbReference type="NCBI Taxonomy" id="1723736"/>
    <lineage>
        <taxon>Bacteria</taxon>
        <taxon>Bacillati</taxon>
        <taxon>Actinomycetota</taxon>
        <taxon>Actinomycetes</taxon>
        <taxon>Micromonosporales</taxon>
        <taxon>Micromonosporaceae</taxon>
        <taxon>Plantactinospora</taxon>
    </lineage>
</organism>
<accession>A0ABW1K9Y0</accession>
<reference evidence="2" key="1">
    <citation type="journal article" date="2019" name="Int. J. Syst. Evol. Microbiol.">
        <title>The Global Catalogue of Microorganisms (GCM) 10K type strain sequencing project: providing services to taxonomists for standard genome sequencing and annotation.</title>
        <authorList>
            <consortium name="The Broad Institute Genomics Platform"/>
            <consortium name="The Broad Institute Genome Sequencing Center for Infectious Disease"/>
            <person name="Wu L."/>
            <person name="Ma J."/>
        </authorList>
    </citation>
    <scope>NUCLEOTIDE SEQUENCE [LARGE SCALE GENOMIC DNA]</scope>
    <source>
        <strain evidence="2">ZS-35-S2</strain>
    </source>
</reference>
<dbReference type="SUPFAM" id="SSF52540">
    <property type="entry name" value="P-loop containing nucleoside triphosphate hydrolases"/>
    <property type="match status" value="1"/>
</dbReference>
<dbReference type="Proteomes" id="UP001596203">
    <property type="component" value="Unassembled WGS sequence"/>
</dbReference>
<dbReference type="RefSeq" id="WP_377423847.1">
    <property type="nucleotide sequence ID" value="NZ_JBHSPR010000015.1"/>
</dbReference>
<evidence type="ECO:0000313" key="1">
    <source>
        <dbReference type="EMBL" id="MFC6018401.1"/>
    </source>
</evidence>
<name>A0ABW1K9Y0_9ACTN</name>
<evidence type="ECO:0008006" key="3">
    <source>
        <dbReference type="Google" id="ProtNLM"/>
    </source>
</evidence>
<proteinExistence type="predicted"/>
<protein>
    <recommendedName>
        <fullName evidence="3">AAA+ ATPase domain-containing protein</fullName>
    </recommendedName>
</protein>
<dbReference type="InterPro" id="IPR027417">
    <property type="entry name" value="P-loop_NTPase"/>
</dbReference>